<evidence type="ECO:0000313" key="4">
    <source>
        <dbReference type="Proteomes" id="UP000277811"/>
    </source>
</evidence>
<dbReference type="GO" id="GO:0046685">
    <property type="term" value="P:response to arsenic-containing substance"/>
    <property type="evidence" value="ECO:0007669"/>
    <property type="project" value="UniProtKB-KW"/>
</dbReference>
<keyword evidence="4" id="KW-1185">Reference proteome</keyword>
<evidence type="ECO:0000313" key="3">
    <source>
        <dbReference type="EMBL" id="VBB08888.1"/>
    </source>
</evidence>
<proteinExistence type="predicted"/>
<dbReference type="AlphaFoldDB" id="A0A498RII5"/>
<accession>A0A498RII5</accession>
<dbReference type="SUPFAM" id="SSF52788">
    <property type="entry name" value="Phosphotyrosine protein phosphatases I"/>
    <property type="match status" value="1"/>
</dbReference>
<dbReference type="SMART" id="SM00226">
    <property type="entry name" value="LMWPc"/>
    <property type="match status" value="1"/>
</dbReference>
<dbReference type="OrthoDB" id="9784339at2"/>
<evidence type="ECO:0000259" key="2">
    <source>
        <dbReference type="SMART" id="SM00226"/>
    </source>
</evidence>
<dbReference type="Proteomes" id="UP000277811">
    <property type="component" value="Unassembled WGS sequence"/>
</dbReference>
<dbReference type="CDD" id="cd16345">
    <property type="entry name" value="LMWP_ArsC"/>
    <property type="match status" value="1"/>
</dbReference>
<protein>
    <submittedName>
        <fullName evidence="3">Low molecular weight phosphotyrosine protein phosphatase</fullName>
    </submittedName>
</protein>
<gene>
    <name evidence="3" type="ORF">LUCI_4171</name>
</gene>
<dbReference type="Pfam" id="PF01451">
    <property type="entry name" value="LMWPc"/>
    <property type="match status" value="1"/>
</dbReference>
<dbReference type="InterPro" id="IPR023485">
    <property type="entry name" value="Ptyr_pPase"/>
</dbReference>
<name>A0A498RII5_9FIRM</name>
<dbReference type="RefSeq" id="WP_122629729.1">
    <property type="nucleotide sequence ID" value="NZ_UPPP01000102.1"/>
</dbReference>
<dbReference type="PANTHER" id="PTHR43428:SF1">
    <property type="entry name" value="ARSENATE REDUCTASE"/>
    <property type="match status" value="1"/>
</dbReference>
<dbReference type="InterPro" id="IPR036196">
    <property type="entry name" value="Ptyr_pPase_sf"/>
</dbReference>
<dbReference type="Gene3D" id="3.40.50.2300">
    <property type="match status" value="1"/>
</dbReference>
<dbReference type="PANTHER" id="PTHR43428">
    <property type="entry name" value="ARSENATE REDUCTASE"/>
    <property type="match status" value="1"/>
</dbReference>
<keyword evidence="1" id="KW-0059">Arsenical resistance</keyword>
<evidence type="ECO:0000256" key="1">
    <source>
        <dbReference type="ARBA" id="ARBA00022849"/>
    </source>
</evidence>
<feature type="domain" description="Phosphotyrosine protein phosphatase I" evidence="2">
    <location>
        <begin position="4"/>
        <end position="139"/>
    </location>
</feature>
<dbReference type="EMBL" id="UPPP01000102">
    <property type="protein sequence ID" value="VBB08888.1"/>
    <property type="molecule type" value="Genomic_DNA"/>
</dbReference>
<sequence>MRKDKIIILCTQNSARSQMAEAFFKKYGSDIIEAYSAGLEPTAVNLYAIRVMEEVGIDISGERSKSFREFLGRVQFGYVIGVCKKAEKQCPVIFPGVRNCLSWPFEDPAAYDGTEEEKMERFRKVRDQIEEKVRTWVDDFRQGRIHCQLCNERKE</sequence>
<organism evidence="3 4">
    <name type="scientific">Lucifera butyrica</name>
    <dbReference type="NCBI Taxonomy" id="1351585"/>
    <lineage>
        <taxon>Bacteria</taxon>
        <taxon>Bacillati</taxon>
        <taxon>Bacillota</taxon>
        <taxon>Negativicutes</taxon>
        <taxon>Veillonellales</taxon>
        <taxon>Veillonellaceae</taxon>
        <taxon>Lucifera</taxon>
    </lineage>
</organism>
<reference evidence="3 4" key="1">
    <citation type="submission" date="2018-06" db="EMBL/GenBank/DDBJ databases">
        <authorList>
            <person name="Strepis N."/>
        </authorList>
    </citation>
    <scope>NUCLEOTIDE SEQUENCE [LARGE SCALE GENOMIC DNA]</scope>
    <source>
        <strain evidence="3">LUCI</strain>
    </source>
</reference>